<name>A0A377H717_9PAST</name>
<evidence type="ECO:0000313" key="1">
    <source>
        <dbReference type="EMBL" id="STO37920.1"/>
    </source>
</evidence>
<dbReference type="Proteomes" id="UP000254232">
    <property type="component" value="Unassembled WGS sequence"/>
</dbReference>
<dbReference type="GeneID" id="77264710"/>
<reference evidence="1 2" key="1">
    <citation type="submission" date="2018-06" db="EMBL/GenBank/DDBJ databases">
        <authorList>
            <consortium name="Pathogen Informatics"/>
            <person name="Doyle S."/>
        </authorList>
    </citation>
    <scope>NUCLEOTIDE SEQUENCE [LARGE SCALE GENOMIC DNA]</scope>
    <source>
        <strain evidence="1 2">NCTC11413</strain>
    </source>
</reference>
<dbReference type="InterPro" id="IPR013397">
    <property type="entry name" value="CRISPR-assoc_prot_Csy1"/>
</dbReference>
<dbReference type="Pfam" id="PF09611">
    <property type="entry name" value="Cas_Csy1"/>
    <property type="match status" value="1"/>
</dbReference>
<protein>
    <submittedName>
        <fullName evidence="1">CRISPR type I-F/YPEST-associated protein Csy1</fullName>
    </submittedName>
</protein>
<dbReference type="AlphaFoldDB" id="A0A377H717"/>
<accession>A0A377H717</accession>
<organism evidence="1 2">
    <name type="scientific">Gallibacterium anatis</name>
    <dbReference type="NCBI Taxonomy" id="750"/>
    <lineage>
        <taxon>Bacteria</taxon>
        <taxon>Pseudomonadati</taxon>
        <taxon>Pseudomonadota</taxon>
        <taxon>Gammaproteobacteria</taxon>
        <taxon>Pasteurellales</taxon>
        <taxon>Pasteurellaceae</taxon>
        <taxon>Gallibacterium</taxon>
    </lineage>
</organism>
<evidence type="ECO:0000313" key="2">
    <source>
        <dbReference type="Proteomes" id="UP000254232"/>
    </source>
</evidence>
<dbReference type="EMBL" id="UGGZ01000001">
    <property type="protein sequence ID" value="STO37920.1"/>
    <property type="molecule type" value="Genomic_DNA"/>
</dbReference>
<sequence>MLKAKILSFLTELAAKKLAPLEKKREKITAINELSALDEKIKQIKAEYHLDTWMEKAANQMSKQLSFATHLSKAVHPDSKGNNIAFKAQNHTLPFVGSHLIDKAIIDASGNAAALPLAALFDLVIDEQHNLRLRDLLLEDSTLLDGVFSDDEEKSTQYKTLFQQALITNITKPVTYERNKQLLWPNNRQAISEDNYTCLIPLYPSSLAHLLYNKIQDIRYSEHYKEIRENRKKGGITQQSYPTIKSLATIPLGGAQPQNISQLNSRQRGKHYLLPSLPPVFSSSKTNISDDTLFNRHLYFQCQLFFNDLFAVVSSPYNVYTERDKRDAAIENIIEVIFSIAQIYQQKPAGWSKNYQHLDISQKYWLDPERANLDGEVEFKTKFEKANWHNDIAKQFAHWVNSQLKQKFPNIRQDFSEPEFNEWRKAFKRALKRK</sequence>
<proteinExistence type="predicted"/>
<dbReference type="RefSeq" id="WP_018347332.1">
    <property type="nucleotide sequence ID" value="NZ_UGGZ01000001.1"/>
</dbReference>
<dbReference type="NCBIfam" id="TIGR02564">
    <property type="entry name" value="cas_Csy1"/>
    <property type="match status" value="1"/>
</dbReference>
<gene>
    <name evidence="1" type="ORF">NCTC11413_01042</name>
</gene>